<comment type="subcellular location">
    <subcellularLocation>
        <location evidence="1">Cell membrane</location>
        <topology evidence="1">Multi-pass membrane protein</topology>
    </subcellularLocation>
</comment>
<keyword evidence="4 6" id="KW-1133">Transmembrane helix</keyword>
<dbReference type="NCBIfam" id="NF002460">
    <property type="entry name" value="PRK01658.1"/>
    <property type="match status" value="1"/>
</dbReference>
<keyword evidence="8" id="KW-1185">Reference proteome</keyword>
<dbReference type="EMBL" id="JBHHMI010000005">
    <property type="protein sequence ID" value="MFB5266867.1"/>
    <property type="molecule type" value="Genomic_DNA"/>
</dbReference>
<keyword evidence="5 6" id="KW-0472">Membrane</keyword>
<evidence type="ECO:0000256" key="6">
    <source>
        <dbReference type="SAM" id="Phobius"/>
    </source>
</evidence>
<dbReference type="PANTHER" id="PTHR33931:SF2">
    <property type="entry name" value="HOLIN-LIKE PROTEIN CIDA"/>
    <property type="match status" value="1"/>
</dbReference>
<evidence type="ECO:0000256" key="2">
    <source>
        <dbReference type="ARBA" id="ARBA00022475"/>
    </source>
</evidence>
<comment type="caution">
    <text evidence="7">The sequence shown here is derived from an EMBL/GenBank/DDBJ whole genome shotgun (WGS) entry which is preliminary data.</text>
</comment>
<feature type="transmembrane region" description="Helical" evidence="6">
    <location>
        <begin position="62"/>
        <end position="79"/>
    </location>
</feature>
<evidence type="ECO:0000256" key="1">
    <source>
        <dbReference type="ARBA" id="ARBA00004651"/>
    </source>
</evidence>
<organism evidence="7 8">
    <name type="scientific">Paenibacillus enshidis</name>
    <dbReference type="NCBI Taxonomy" id="1458439"/>
    <lineage>
        <taxon>Bacteria</taxon>
        <taxon>Bacillati</taxon>
        <taxon>Bacillota</taxon>
        <taxon>Bacilli</taxon>
        <taxon>Bacillales</taxon>
        <taxon>Paenibacillaceae</taxon>
        <taxon>Paenibacillus</taxon>
    </lineage>
</organism>
<gene>
    <name evidence="7" type="ORF">ACE41H_08705</name>
</gene>
<dbReference type="Pfam" id="PF03788">
    <property type="entry name" value="LrgA"/>
    <property type="match status" value="1"/>
</dbReference>
<keyword evidence="3 6" id="KW-0812">Transmembrane</keyword>
<evidence type="ECO:0000256" key="4">
    <source>
        <dbReference type="ARBA" id="ARBA00022989"/>
    </source>
</evidence>
<dbReference type="InterPro" id="IPR005538">
    <property type="entry name" value="LrgA/CidA"/>
</dbReference>
<evidence type="ECO:0000313" key="8">
    <source>
        <dbReference type="Proteomes" id="UP001580346"/>
    </source>
</evidence>
<feature type="transmembrane region" description="Helical" evidence="6">
    <location>
        <begin position="91"/>
        <end position="114"/>
    </location>
</feature>
<protein>
    <submittedName>
        <fullName evidence="7">CidA/LrgA family protein</fullName>
    </submittedName>
</protein>
<reference evidence="7 8" key="1">
    <citation type="submission" date="2024-09" db="EMBL/GenBank/DDBJ databases">
        <title>Paenibacillus zeirhizospherea sp. nov., isolated from surface of the maize (Zea mays) roots in a horticulture field, Hungary.</title>
        <authorList>
            <person name="Marton D."/>
            <person name="Farkas M."/>
            <person name="Bedics A."/>
            <person name="Toth E."/>
            <person name="Tancsics A."/>
            <person name="Boka K."/>
            <person name="Maroti G."/>
            <person name="Kriszt B."/>
            <person name="Cserhati M."/>
        </authorList>
    </citation>
    <scope>NUCLEOTIDE SEQUENCE [LARGE SCALE GENOMIC DNA]</scope>
    <source>
        <strain evidence="7 8">KCTC 33519</strain>
    </source>
</reference>
<keyword evidence="2" id="KW-1003">Cell membrane</keyword>
<dbReference type="RefSeq" id="WP_375354770.1">
    <property type="nucleotide sequence ID" value="NZ_JBHHMI010000005.1"/>
</dbReference>
<evidence type="ECO:0000256" key="3">
    <source>
        <dbReference type="ARBA" id="ARBA00022692"/>
    </source>
</evidence>
<proteinExistence type="predicted"/>
<sequence length="123" mass="13324">MKTVIRSVIQIALLLALSAALNTLVNWLHWPVPGSIIGMAILFILLQTGVVRLSWIEAGANWLLAELLLFFIPSAVGVMDYGPMLEHNGMIILLVVLLGTFIVMAVTGLVATIMTKGKERKAS</sequence>
<dbReference type="Proteomes" id="UP001580346">
    <property type="component" value="Unassembled WGS sequence"/>
</dbReference>
<name>A0ABV5ARM3_9BACL</name>
<feature type="transmembrane region" description="Helical" evidence="6">
    <location>
        <begin position="36"/>
        <end position="55"/>
    </location>
</feature>
<evidence type="ECO:0000313" key="7">
    <source>
        <dbReference type="EMBL" id="MFB5266867.1"/>
    </source>
</evidence>
<dbReference type="PANTHER" id="PTHR33931">
    <property type="entry name" value="HOLIN-LIKE PROTEIN CIDA-RELATED"/>
    <property type="match status" value="1"/>
</dbReference>
<accession>A0ABV5ARM3</accession>
<evidence type="ECO:0000256" key="5">
    <source>
        <dbReference type="ARBA" id="ARBA00023136"/>
    </source>
</evidence>